<gene>
    <name evidence="1" type="ORF">XM53_09480</name>
</gene>
<dbReference type="PATRIC" id="fig|1641875.4.peg.4306"/>
<dbReference type="EMBL" id="LAXJ01000008">
    <property type="protein sequence ID" value="KRS12798.1"/>
    <property type="molecule type" value="Genomic_DNA"/>
</dbReference>
<keyword evidence="2" id="KW-1185">Reference proteome</keyword>
<dbReference type="OrthoDB" id="7630980at2"/>
<dbReference type="STRING" id="1641875.XM53_09480"/>
<dbReference type="SUPFAM" id="SSF52540">
    <property type="entry name" value="P-loop containing nucleoside triphosphate hydrolases"/>
    <property type="match status" value="1"/>
</dbReference>
<evidence type="ECO:0000313" key="1">
    <source>
        <dbReference type="EMBL" id="KRS12798.1"/>
    </source>
</evidence>
<sequence>MDTTLLTRRSSHRTRPALTVLGEMALTPARLHELCGPARHMAAMLVAAATQGPVFWIAPDWAADRLNPDGMVALVGPERFTFLSPRQPIDLLWCLEEVLRSGAVPLAVAELPDLPNLTQVRRLHLAAETGAAEGTGAPLGLILTPGEGGAPGVESRWHMTPAHTPGRLGWTLARRRARTLPPATWAVTRAKGGFALDPCKETGTPA</sequence>
<dbReference type="Proteomes" id="UP000051295">
    <property type="component" value="Unassembled WGS sequence"/>
</dbReference>
<dbReference type="AlphaFoldDB" id="A0A0T5NVK8"/>
<name>A0A0T5NVK8_9RHOB</name>
<proteinExistence type="predicted"/>
<organism evidence="1 2">
    <name type="scientific">Roseovarius atlanticus</name>
    <dbReference type="NCBI Taxonomy" id="1641875"/>
    <lineage>
        <taxon>Bacteria</taxon>
        <taxon>Pseudomonadati</taxon>
        <taxon>Pseudomonadota</taxon>
        <taxon>Alphaproteobacteria</taxon>
        <taxon>Rhodobacterales</taxon>
        <taxon>Roseobacteraceae</taxon>
        <taxon>Roseovarius</taxon>
    </lineage>
</organism>
<evidence type="ECO:0000313" key="2">
    <source>
        <dbReference type="Proteomes" id="UP000051295"/>
    </source>
</evidence>
<dbReference type="InterPro" id="IPR027417">
    <property type="entry name" value="P-loop_NTPase"/>
</dbReference>
<evidence type="ECO:0008006" key="3">
    <source>
        <dbReference type="Google" id="ProtNLM"/>
    </source>
</evidence>
<dbReference type="RefSeq" id="WP_057792669.1">
    <property type="nucleotide sequence ID" value="NZ_LAXJ01000008.1"/>
</dbReference>
<dbReference type="Gene3D" id="3.40.50.300">
    <property type="entry name" value="P-loop containing nucleotide triphosphate hydrolases"/>
    <property type="match status" value="1"/>
</dbReference>
<protein>
    <recommendedName>
        <fullName evidence="3">Protein ImuA</fullName>
    </recommendedName>
</protein>
<reference evidence="1 2" key="1">
    <citation type="submission" date="2015-04" db="EMBL/GenBank/DDBJ databases">
        <title>The draft genome sequence of Roseovarius sp.R12b.</title>
        <authorList>
            <person name="Li G."/>
            <person name="Lai Q."/>
            <person name="Shao Z."/>
            <person name="Yan P."/>
        </authorList>
    </citation>
    <scope>NUCLEOTIDE SEQUENCE [LARGE SCALE GENOMIC DNA]</scope>
    <source>
        <strain evidence="1 2">R12B</strain>
    </source>
</reference>
<accession>A0A0T5NVK8</accession>
<comment type="caution">
    <text evidence="1">The sequence shown here is derived from an EMBL/GenBank/DDBJ whole genome shotgun (WGS) entry which is preliminary data.</text>
</comment>